<dbReference type="STRING" id="33114.A0A2G2W2C5"/>
<gene>
    <name evidence="2" type="ORF">CQW23_22953</name>
</gene>
<sequence length="1023" mass="112653">MQSPICRKRRTSSIMEGQFTRSKSQIYLHCNRSGRVRADPTRFKRSEHQLRQLDSPVKKSKRVVVENAEEVSVRVDSTRFKCSDRIDPPKRVFARNPEAASGPVDSIRFKSSQQLDPSVENAEEVSGQVRVDSTRFKSSDHQLQQIDSPLKKSKRVVVQNPGEVTGRVCVDLTRFKLSDPPVKQPKSVTVENSDEVSLGLCEMSRTPIKDLRARRVFSPEVSSIVLENADNSKKGEPMVFTEKKGIELELNGKKVDDFGVKKCVQIGNVNGVGKLEIESTGNVIIPKSYSAVNSSLRRKVFVAPSSYSYRRLLPYLMDAAREYSGASEIETRDTSSKSNDTTLSCLKPHLRSTTSNGFASIDKHVGTNSVITKTLGSVVEGQKIEVNVSCNPQDLNDVPDVLSQTQVEPQLFANGDGLDPEVLEVSVQATPPDADILLKANMSDLGVSVEHNAQQMEKKFVGHSSDSRNGCTVKSSLTPGTNGNAPRNKLALNPCSKLKKVFKAASSVSYRRLLPYLMDVAKNDPGASSENGLPKFWRNLECNRPSMSVGKEVPTNKDSSPKKDEIKEQDIKLLELNCTSVNDVSDYITSCISTEISSSASDSFCKMPSSVFPDDVADSQALLNVEITRKSETESTDTSNTEKSEPECLDNEINTFNTGANFSGVLPSSNISPESSAGENKVAIPNLLPMSLEDLLSEYGIEDPKVEPISPEGDRMTWKADGNEVNRNSVDNMTGTVRIHANASEAPKKELFLKMSVPELISNESSCKVFLAGSNGDSAGLHTVSLIKSSSSTEPSDLTGYGSEPTKALCESIQEISQAEPIGSPSDCMSVDDNLNKNECLAPAICHQKSTQNESSYDLITHPDVLNRGILKRNPRGCRGLCNCLNCASFRLHAERSFEFSRNQMQDTEEVSLGLMKELADMRIFLEKHLCRENNLAPIPLTQLEVEEACTKALEAEKRAKERLSQMNNELNYHCRVPSLYRPRVTFATHIEKKAVAKIESSSSKPVDEAIKAGTKRTRKKHH</sequence>
<keyword evidence="3" id="KW-1185">Reference proteome</keyword>
<proteinExistence type="predicted"/>
<name>A0A2G2W2C5_CAPBA</name>
<protein>
    <submittedName>
        <fullName evidence="2">Uncharacterized protein</fullName>
    </submittedName>
</protein>
<feature type="non-terminal residue" evidence="2">
    <location>
        <position position="1023"/>
    </location>
</feature>
<dbReference type="OrthoDB" id="766405at2759"/>
<dbReference type="Proteomes" id="UP000224567">
    <property type="component" value="Unassembled WGS sequence"/>
</dbReference>
<dbReference type="PANTHER" id="PTHR34461:SF4">
    <property type="entry name" value="OS01G0101800 PROTEIN"/>
    <property type="match status" value="1"/>
</dbReference>
<accession>A0A2G2W2C5</accession>
<dbReference type="PANTHER" id="PTHR34461">
    <property type="entry name" value="EXPRESSED PROTEIN"/>
    <property type="match status" value="1"/>
</dbReference>
<evidence type="ECO:0000256" key="1">
    <source>
        <dbReference type="SAM" id="MobiDB-lite"/>
    </source>
</evidence>
<evidence type="ECO:0000313" key="3">
    <source>
        <dbReference type="Proteomes" id="UP000224567"/>
    </source>
</evidence>
<evidence type="ECO:0000313" key="2">
    <source>
        <dbReference type="EMBL" id="PHT39380.1"/>
    </source>
</evidence>
<comment type="caution">
    <text evidence="2">The sequence shown here is derived from an EMBL/GenBank/DDBJ whole genome shotgun (WGS) entry which is preliminary data.</text>
</comment>
<organism evidence="2 3">
    <name type="scientific">Capsicum baccatum</name>
    <name type="common">Peruvian pepper</name>
    <dbReference type="NCBI Taxonomy" id="33114"/>
    <lineage>
        <taxon>Eukaryota</taxon>
        <taxon>Viridiplantae</taxon>
        <taxon>Streptophyta</taxon>
        <taxon>Embryophyta</taxon>
        <taxon>Tracheophyta</taxon>
        <taxon>Spermatophyta</taxon>
        <taxon>Magnoliopsida</taxon>
        <taxon>eudicotyledons</taxon>
        <taxon>Gunneridae</taxon>
        <taxon>Pentapetalae</taxon>
        <taxon>asterids</taxon>
        <taxon>lamiids</taxon>
        <taxon>Solanales</taxon>
        <taxon>Solanaceae</taxon>
        <taxon>Solanoideae</taxon>
        <taxon>Capsiceae</taxon>
        <taxon>Capsicum</taxon>
    </lineage>
</organism>
<reference evidence="2 3" key="1">
    <citation type="journal article" date="2017" name="Genome Biol.">
        <title>New reference genome sequences of hot pepper reveal the massive evolution of plant disease-resistance genes by retroduplication.</title>
        <authorList>
            <person name="Kim S."/>
            <person name="Park J."/>
            <person name="Yeom S.I."/>
            <person name="Kim Y.M."/>
            <person name="Seo E."/>
            <person name="Kim K.T."/>
            <person name="Kim M.S."/>
            <person name="Lee J.M."/>
            <person name="Cheong K."/>
            <person name="Shin H.S."/>
            <person name="Kim S.B."/>
            <person name="Han K."/>
            <person name="Lee J."/>
            <person name="Park M."/>
            <person name="Lee H.A."/>
            <person name="Lee H.Y."/>
            <person name="Lee Y."/>
            <person name="Oh S."/>
            <person name="Lee J.H."/>
            <person name="Choi E."/>
            <person name="Choi E."/>
            <person name="Lee S.E."/>
            <person name="Jeon J."/>
            <person name="Kim H."/>
            <person name="Choi G."/>
            <person name="Song H."/>
            <person name="Lee J."/>
            <person name="Lee S.C."/>
            <person name="Kwon J.K."/>
            <person name="Lee H.Y."/>
            <person name="Koo N."/>
            <person name="Hong Y."/>
            <person name="Kim R.W."/>
            <person name="Kang W.H."/>
            <person name="Huh J.H."/>
            <person name="Kang B.C."/>
            <person name="Yang T.J."/>
            <person name="Lee Y.H."/>
            <person name="Bennetzen J.L."/>
            <person name="Choi D."/>
        </authorList>
    </citation>
    <scope>NUCLEOTIDE SEQUENCE [LARGE SCALE GENOMIC DNA]</scope>
    <source>
        <strain evidence="3">cv. PBC81</strain>
    </source>
</reference>
<dbReference type="AlphaFoldDB" id="A0A2G2W2C5"/>
<feature type="region of interest" description="Disordered" evidence="1">
    <location>
        <begin position="998"/>
        <end position="1023"/>
    </location>
</feature>
<reference evidence="3" key="2">
    <citation type="journal article" date="2017" name="J. Anim. Genet.">
        <title>Multiple reference genome sequences of hot pepper reveal the massive evolution of plant disease resistance genes by retroduplication.</title>
        <authorList>
            <person name="Kim S."/>
            <person name="Park J."/>
            <person name="Yeom S.-I."/>
            <person name="Kim Y.-M."/>
            <person name="Seo E."/>
            <person name="Kim K.-T."/>
            <person name="Kim M.-S."/>
            <person name="Lee J.M."/>
            <person name="Cheong K."/>
            <person name="Shin H.-S."/>
            <person name="Kim S.-B."/>
            <person name="Han K."/>
            <person name="Lee J."/>
            <person name="Park M."/>
            <person name="Lee H.-A."/>
            <person name="Lee H.-Y."/>
            <person name="Lee Y."/>
            <person name="Oh S."/>
            <person name="Lee J.H."/>
            <person name="Choi E."/>
            <person name="Choi E."/>
            <person name="Lee S.E."/>
            <person name="Jeon J."/>
            <person name="Kim H."/>
            <person name="Choi G."/>
            <person name="Song H."/>
            <person name="Lee J."/>
            <person name="Lee S.-C."/>
            <person name="Kwon J.-K."/>
            <person name="Lee H.-Y."/>
            <person name="Koo N."/>
            <person name="Hong Y."/>
            <person name="Kim R.W."/>
            <person name="Kang W.-H."/>
            <person name="Huh J.H."/>
            <person name="Kang B.-C."/>
            <person name="Yang T.-J."/>
            <person name="Lee Y.-H."/>
            <person name="Bennetzen J.L."/>
            <person name="Choi D."/>
        </authorList>
    </citation>
    <scope>NUCLEOTIDE SEQUENCE [LARGE SCALE GENOMIC DNA]</scope>
    <source>
        <strain evidence="3">cv. PBC81</strain>
    </source>
</reference>
<feature type="compositionally biased region" description="Basic residues" evidence="1">
    <location>
        <begin position="1014"/>
        <end position="1023"/>
    </location>
</feature>
<dbReference type="EMBL" id="MLFT02000009">
    <property type="protein sequence ID" value="PHT39380.1"/>
    <property type="molecule type" value="Genomic_DNA"/>
</dbReference>